<comment type="subcellular location">
    <subcellularLocation>
        <location evidence="1">Membrane</location>
    </subcellularLocation>
</comment>
<reference evidence="8" key="2">
    <citation type="submission" date="2015-01" db="EMBL/GenBank/DDBJ databases">
        <title>Evolutionary Origins and Diversification of the Mycorrhizal Mutualists.</title>
        <authorList>
            <consortium name="DOE Joint Genome Institute"/>
            <consortium name="Mycorrhizal Genomics Consortium"/>
            <person name="Kohler A."/>
            <person name="Kuo A."/>
            <person name="Nagy L.G."/>
            <person name="Floudas D."/>
            <person name="Copeland A."/>
            <person name="Barry K.W."/>
            <person name="Cichocki N."/>
            <person name="Veneault-Fourrey C."/>
            <person name="LaButti K."/>
            <person name="Lindquist E.A."/>
            <person name="Lipzen A."/>
            <person name="Lundell T."/>
            <person name="Morin E."/>
            <person name="Murat C."/>
            <person name="Riley R."/>
            <person name="Ohm R."/>
            <person name="Sun H."/>
            <person name="Tunlid A."/>
            <person name="Henrissat B."/>
            <person name="Grigoriev I.V."/>
            <person name="Hibbett D.S."/>
            <person name="Martin F."/>
        </authorList>
    </citation>
    <scope>NUCLEOTIDE SEQUENCE [LARGE SCALE GENOMIC DNA]</scope>
    <source>
        <strain evidence="8">MUT 4182</strain>
    </source>
</reference>
<evidence type="ECO:0000259" key="6">
    <source>
        <dbReference type="Pfam" id="PF13664"/>
    </source>
</evidence>
<feature type="transmembrane region" description="Helical" evidence="5">
    <location>
        <begin position="101"/>
        <end position="121"/>
    </location>
</feature>
<evidence type="ECO:0000256" key="5">
    <source>
        <dbReference type="SAM" id="Phobius"/>
    </source>
</evidence>
<evidence type="ECO:0000256" key="4">
    <source>
        <dbReference type="ARBA" id="ARBA00023136"/>
    </source>
</evidence>
<feature type="domain" description="TMEM205-like" evidence="6">
    <location>
        <begin position="24"/>
        <end position="131"/>
    </location>
</feature>
<dbReference type="AlphaFoldDB" id="A0A0C3QYM8"/>
<protein>
    <recommendedName>
        <fullName evidence="6">TMEM205-like domain-containing protein</fullName>
    </recommendedName>
</protein>
<dbReference type="GO" id="GO:0016020">
    <property type="term" value="C:membrane"/>
    <property type="evidence" value="ECO:0007669"/>
    <property type="project" value="UniProtKB-SubCell"/>
</dbReference>
<proteinExistence type="predicted"/>
<gene>
    <name evidence="7" type="ORF">M407DRAFT_128000</name>
</gene>
<sequence>MSRYQVLSFDAVKSLFNGPGMYQLGFSFEYGMTIFHTFIGGIIQFKTLPRQQFGNLQARIFPVYFGISTSITAALLASWVFNHPDVVPNFGRPGLADVAQAWTLVVVGSMQALNWFYLGPLTTSLMFQRHKLERAEGKSYNDPTASDEMKAITKKFGALHGVSSLTNLISVIGMTFHGLWIAKYGTKGY</sequence>
<dbReference type="HOGENOM" id="CLU_094297_0_0_1"/>
<accession>A0A0C3QYM8</accession>
<name>A0A0C3QYM8_9AGAM</name>
<keyword evidence="8" id="KW-1185">Reference proteome</keyword>
<dbReference type="OrthoDB" id="1641132at2759"/>
<dbReference type="Pfam" id="PF13664">
    <property type="entry name" value="DUF4149"/>
    <property type="match status" value="1"/>
</dbReference>
<evidence type="ECO:0000256" key="3">
    <source>
        <dbReference type="ARBA" id="ARBA00022989"/>
    </source>
</evidence>
<evidence type="ECO:0000313" key="8">
    <source>
        <dbReference type="Proteomes" id="UP000054248"/>
    </source>
</evidence>
<dbReference type="InterPro" id="IPR053009">
    <property type="entry name" value="Xanthocillin_Biosynth-Assoc"/>
</dbReference>
<evidence type="ECO:0000313" key="7">
    <source>
        <dbReference type="EMBL" id="KIO34389.1"/>
    </source>
</evidence>
<dbReference type="Proteomes" id="UP000054248">
    <property type="component" value="Unassembled WGS sequence"/>
</dbReference>
<dbReference type="InterPro" id="IPR025423">
    <property type="entry name" value="TMEM205-like"/>
</dbReference>
<keyword evidence="2 5" id="KW-0812">Transmembrane</keyword>
<evidence type="ECO:0000256" key="2">
    <source>
        <dbReference type="ARBA" id="ARBA00022692"/>
    </source>
</evidence>
<keyword evidence="4 5" id="KW-0472">Membrane</keyword>
<dbReference type="PANTHER" id="PTHR23241:SF102">
    <property type="entry name" value="LD23009P"/>
    <property type="match status" value="1"/>
</dbReference>
<feature type="transmembrane region" description="Helical" evidence="5">
    <location>
        <begin position="20"/>
        <end position="43"/>
    </location>
</feature>
<feature type="transmembrane region" description="Helical" evidence="5">
    <location>
        <begin position="63"/>
        <end position="81"/>
    </location>
</feature>
<keyword evidence="3 5" id="KW-1133">Transmembrane helix</keyword>
<evidence type="ECO:0000256" key="1">
    <source>
        <dbReference type="ARBA" id="ARBA00004370"/>
    </source>
</evidence>
<dbReference type="STRING" id="1051891.A0A0C3QYM8"/>
<reference evidence="7 8" key="1">
    <citation type="submission" date="2014-04" db="EMBL/GenBank/DDBJ databases">
        <authorList>
            <consortium name="DOE Joint Genome Institute"/>
            <person name="Kuo A."/>
            <person name="Girlanda M."/>
            <person name="Perotto S."/>
            <person name="Kohler A."/>
            <person name="Nagy L.G."/>
            <person name="Floudas D."/>
            <person name="Copeland A."/>
            <person name="Barry K.W."/>
            <person name="Cichocki N."/>
            <person name="Veneault-Fourrey C."/>
            <person name="LaButti K."/>
            <person name="Lindquist E.A."/>
            <person name="Lipzen A."/>
            <person name="Lundell T."/>
            <person name="Morin E."/>
            <person name="Murat C."/>
            <person name="Sun H."/>
            <person name="Tunlid A."/>
            <person name="Henrissat B."/>
            <person name="Grigoriev I.V."/>
            <person name="Hibbett D.S."/>
            <person name="Martin F."/>
            <person name="Nordberg H.P."/>
            <person name="Cantor M.N."/>
            <person name="Hua S.X."/>
        </authorList>
    </citation>
    <scope>NUCLEOTIDE SEQUENCE [LARGE SCALE GENOMIC DNA]</scope>
    <source>
        <strain evidence="7 8">MUT 4182</strain>
    </source>
</reference>
<feature type="transmembrane region" description="Helical" evidence="5">
    <location>
        <begin position="158"/>
        <end position="182"/>
    </location>
</feature>
<dbReference type="PANTHER" id="PTHR23241">
    <property type="entry name" value="LATE EMBRYOGENESIS ABUNDANT PLANTS LEA-RELATED"/>
    <property type="match status" value="1"/>
</dbReference>
<organism evidence="7 8">
    <name type="scientific">Tulasnella calospora MUT 4182</name>
    <dbReference type="NCBI Taxonomy" id="1051891"/>
    <lineage>
        <taxon>Eukaryota</taxon>
        <taxon>Fungi</taxon>
        <taxon>Dikarya</taxon>
        <taxon>Basidiomycota</taxon>
        <taxon>Agaricomycotina</taxon>
        <taxon>Agaricomycetes</taxon>
        <taxon>Cantharellales</taxon>
        <taxon>Tulasnellaceae</taxon>
        <taxon>Tulasnella</taxon>
    </lineage>
</organism>
<dbReference type="EMBL" id="KN822943">
    <property type="protein sequence ID" value="KIO34389.1"/>
    <property type="molecule type" value="Genomic_DNA"/>
</dbReference>